<evidence type="ECO:0000256" key="6">
    <source>
        <dbReference type="ARBA" id="ARBA00023033"/>
    </source>
</evidence>
<dbReference type="RefSeq" id="XP_043140793.1">
    <property type="nucleotide sequence ID" value="XM_043283523.1"/>
</dbReference>
<evidence type="ECO:0000256" key="2">
    <source>
        <dbReference type="ARBA" id="ARBA00022630"/>
    </source>
</evidence>
<evidence type="ECO:0000256" key="1">
    <source>
        <dbReference type="ARBA" id="ARBA00001974"/>
    </source>
</evidence>
<dbReference type="Pfam" id="PF13738">
    <property type="entry name" value="Pyr_redox_3"/>
    <property type="match status" value="1"/>
</dbReference>
<dbReference type="Proteomes" id="UP000637239">
    <property type="component" value="Chromosome 8"/>
</dbReference>
<protein>
    <recommendedName>
        <fullName evidence="9">Monooxygenase</fullName>
    </recommendedName>
</protein>
<evidence type="ECO:0000256" key="5">
    <source>
        <dbReference type="ARBA" id="ARBA00023002"/>
    </source>
</evidence>
<reference evidence="7" key="1">
    <citation type="submission" date="2021-01" db="EMBL/GenBank/DDBJ databases">
        <authorList>
            <consortium name="Aspergillus chevalieri M1 genome sequencing consortium"/>
            <person name="Kazuki M."/>
            <person name="Futagami T."/>
        </authorList>
    </citation>
    <scope>NUCLEOTIDE SEQUENCE</scope>
    <source>
        <strain evidence="7">M1</strain>
    </source>
</reference>
<evidence type="ECO:0000313" key="8">
    <source>
        <dbReference type="Proteomes" id="UP000637239"/>
    </source>
</evidence>
<dbReference type="AlphaFoldDB" id="A0A7R7VWW1"/>
<accession>A0A7R7VWW1</accession>
<keyword evidence="8" id="KW-1185">Reference proteome</keyword>
<organism evidence="7 8">
    <name type="scientific">Aspergillus chevalieri</name>
    <name type="common">Eurotium chevalieri</name>
    <dbReference type="NCBI Taxonomy" id="182096"/>
    <lineage>
        <taxon>Eukaryota</taxon>
        <taxon>Fungi</taxon>
        <taxon>Dikarya</taxon>
        <taxon>Ascomycota</taxon>
        <taxon>Pezizomycotina</taxon>
        <taxon>Eurotiomycetes</taxon>
        <taxon>Eurotiomycetidae</taxon>
        <taxon>Eurotiales</taxon>
        <taxon>Aspergillaceae</taxon>
        <taxon>Aspergillus</taxon>
        <taxon>Aspergillus subgen. Aspergillus</taxon>
    </lineage>
</organism>
<dbReference type="GO" id="GO:0004497">
    <property type="term" value="F:monooxygenase activity"/>
    <property type="evidence" value="ECO:0007669"/>
    <property type="project" value="UniProtKB-KW"/>
</dbReference>
<dbReference type="FunFam" id="3.50.50.60:FF:000228">
    <property type="entry name" value="FAD-containing monooxygenase EthA"/>
    <property type="match status" value="1"/>
</dbReference>
<reference evidence="7" key="2">
    <citation type="submission" date="2021-02" db="EMBL/GenBank/DDBJ databases">
        <title>Aspergillus chevalieri M1 genome sequence.</title>
        <authorList>
            <person name="Kadooka C."/>
            <person name="Mori K."/>
            <person name="Futagami T."/>
        </authorList>
    </citation>
    <scope>NUCLEOTIDE SEQUENCE</scope>
    <source>
        <strain evidence="7">M1</strain>
    </source>
</reference>
<dbReference type="SUPFAM" id="SSF51905">
    <property type="entry name" value="FAD/NAD(P)-binding domain"/>
    <property type="match status" value="2"/>
</dbReference>
<gene>
    <name evidence="7" type="ORF">ACHE_80180A</name>
</gene>
<keyword evidence="3" id="KW-0274">FAD</keyword>
<dbReference type="Gene3D" id="3.50.50.60">
    <property type="entry name" value="FAD/NAD(P)-binding domain"/>
    <property type="match status" value="3"/>
</dbReference>
<comment type="cofactor">
    <cofactor evidence="1">
        <name>FAD</name>
        <dbReference type="ChEBI" id="CHEBI:57692"/>
    </cofactor>
</comment>
<evidence type="ECO:0008006" key="9">
    <source>
        <dbReference type="Google" id="ProtNLM"/>
    </source>
</evidence>
<evidence type="ECO:0000313" key="7">
    <source>
        <dbReference type="EMBL" id="BCR92280.1"/>
    </source>
</evidence>
<keyword evidence="4" id="KW-0521">NADP</keyword>
<dbReference type="InterPro" id="IPR036188">
    <property type="entry name" value="FAD/NAD-bd_sf"/>
</dbReference>
<keyword evidence="6" id="KW-0503">Monooxygenase</keyword>
<dbReference type="KEGG" id="ache:ACHE_80180A"/>
<proteinExistence type="predicted"/>
<keyword evidence="2" id="KW-0285">Flavoprotein</keyword>
<dbReference type="EMBL" id="AP024423">
    <property type="protein sequence ID" value="BCR92280.1"/>
    <property type="molecule type" value="Genomic_DNA"/>
</dbReference>
<sequence>MSNLPSVNMADTQTTDVVIIGGGISGINAAYRVQSAFPNHSYAILEARDALGGTWDLFRYPGIRSDSDLFTFGFAWHPWNQNNPIATGESIAKYLRNTADEYKITPHIHLQHKVLAADWSSDENLWSLTVEHDGKTKIMNARFIVWGTGYYDYNQPLHSPIPGLDNFRGQVIHPQFWPEDLDYTDKNIAIVGSGATAVTLLPNLAEKARLCTMVQRSPTYILSLPNRNQSIWSYFLPSSWSRKLQRISWIWTSRLFFLFCQSFPWLARFILSMRTKSQLPAHIPWNPHFNPRYNPWDQRLCVSPDGDFYKALRKGRADIKTDTIDQVTENGIKFASGDSLENLDILITATGLRLQIAGGASITVDGEPVHIGEKYLWNGVMLQDVPNASFVIGYTNASWTLGADATAHFITRLLRWMEDNSVVAATPRLAANTHLEDRRLLNLNSTYVTVAEKHLPKAADRAPWRPRDNYISDLSFAKWGNFNQDLHVVKKKDL</sequence>
<evidence type="ECO:0000256" key="3">
    <source>
        <dbReference type="ARBA" id="ARBA00022827"/>
    </source>
</evidence>
<keyword evidence="5" id="KW-0560">Oxidoreductase</keyword>
<dbReference type="PANTHER" id="PTHR43872:SF1">
    <property type="entry name" value="MONOOXYGENASE, PUTATIVE (AFU_ORTHOLOGUE AFUA_8G02570)-RELATED"/>
    <property type="match status" value="1"/>
</dbReference>
<name>A0A7R7VWW1_ASPCH</name>
<evidence type="ECO:0000256" key="4">
    <source>
        <dbReference type="ARBA" id="ARBA00022857"/>
    </source>
</evidence>
<dbReference type="GeneID" id="66986629"/>
<dbReference type="InterPro" id="IPR051820">
    <property type="entry name" value="FAD-binding_MO"/>
</dbReference>
<dbReference type="PANTHER" id="PTHR43872">
    <property type="entry name" value="MONOOXYGENASE, PUTATIVE (AFU_ORTHOLOGUE AFUA_8G02570)-RELATED"/>
    <property type="match status" value="1"/>
</dbReference>